<evidence type="ECO:0000256" key="3">
    <source>
        <dbReference type="ARBA" id="ARBA00022679"/>
    </source>
</evidence>
<dbReference type="SUPFAM" id="SSF56112">
    <property type="entry name" value="Protein kinase-like (PK-like)"/>
    <property type="match status" value="1"/>
</dbReference>
<evidence type="ECO:0000256" key="2">
    <source>
        <dbReference type="ARBA" id="ARBA00022527"/>
    </source>
</evidence>
<feature type="compositionally biased region" description="Low complexity" evidence="9">
    <location>
        <begin position="315"/>
        <end position="335"/>
    </location>
</feature>
<protein>
    <recommendedName>
        <fullName evidence="1">non-specific serine/threonine protein kinase</fullName>
        <ecNumber evidence="1">2.7.11.1</ecNumber>
    </recommendedName>
</protein>
<evidence type="ECO:0000256" key="5">
    <source>
        <dbReference type="ARBA" id="ARBA00022777"/>
    </source>
</evidence>
<evidence type="ECO:0000256" key="7">
    <source>
        <dbReference type="ARBA" id="ARBA00047899"/>
    </source>
</evidence>
<feature type="region of interest" description="Disordered" evidence="9">
    <location>
        <begin position="1"/>
        <end position="58"/>
    </location>
</feature>
<evidence type="ECO:0000256" key="6">
    <source>
        <dbReference type="ARBA" id="ARBA00022840"/>
    </source>
</evidence>
<feature type="compositionally biased region" description="Polar residues" evidence="9">
    <location>
        <begin position="152"/>
        <end position="161"/>
    </location>
</feature>
<dbReference type="GO" id="GO:0005524">
    <property type="term" value="F:ATP binding"/>
    <property type="evidence" value="ECO:0007669"/>
    <property type="project" value="UniProtKB-KW"/>
</dbReference>
<evidence type="ECO:0000256" key="9">
    <source>
        <dbReference type="SAM" id="MobiDB-lite"/>
    </source>
</evidence>
<feature type="compositionally biased region" description="Low complexity" evidence="9">
    <location>
        <begin position="371"/>
        <end position="382"/>
    </location>
</feature>
<feature type="compositionally biased region" description="Acidic residues" evidence="9">
    <location>
        <begin position="616"/>
        <end position="638"/>
    </location>
</feature>
<dbReference type="InterPro" id="IPR008271">
    <property type="entry name" value="Ser/Thr_kinase_AS"/>
</dbReference>
<dbReference type="PROSITE" id="PS00108">
    <property type="entry name" value="PROTEIN_KINASE_ST"/>
    <property type="match status" value="1"/>
</dbReference>
<keyword evidence="3" id="KW-0808">Transferase</keyword>
<evidence type="ECO:0000256" key="4">
    <source>
        <dbReference type="ARBA" id="ARBA00022741"/>
    </source>
</evidence>
<evidence type="ECO:0000256" key="8">
    <source>
        <dbReference type="ARBA" id="ARBA00048679"/>
    </source>
</evidence>
<dbReference type="Proteomes" id="UP001530315">
    <property type="component" value="Unassembled WGS sequence"/>
</dbReference>
<proteinExistence type="predicted"/>
<dbReference type="InterPro" id="IPR011009">
    <property type="entry name" value="Kinase-like_dom_sf"/>
</dbReference>
<name>A0ABD3PRA8_9STRA</name>
<evidence type="ECO:0000313" key="11">
    <source>
        <dbReference type="EMBL" id="KAL3790327.1"/>
    </source>
</evidence>
<dbReference type="Gene3D" id="1.10.510.10">
    <property type="entry name" value="Transferase(Phosphotransferase) domain 1"/>
    <property type="match status" value="2"/>
</dbReference>
<dbReference type="PANTHER" id="PTHR47634:SF9">
    <property type="entry name" value="PROTEIN KINASE DOMAIN-CONTAINING PROTEIN-RELATED"/>
    <property type="match status" value="1"/>
</dbReference>
<feature type="compositionally biased region" description="Basic and acidic residues" evidence="9">
    <location>
        <begin position="1098"/>
        <end position="1107"/>
    </location>
</feature>
<feature type="region of interest" description="Disordered" evidence="9">
    <location>
        <begin position="1087"/>
        <end position="1112"/>
    </location>
</feature>
<keyword evidence="12" id="KW-1185">Reference proteome</keyword>
<comment type="caution">
    <text evidence="11">The sequence shown here is derived from an EMBL/GenBank/DDBJ whole genome shotgun (WGS) entry which is preliminary data.</text>
</comment>
<dbReference type="InterPro" id="IPR051334">
    <property type="entry name" value="SRPK"/>
</dbReference>
<comment type="catalytic activity">
    <reaction evidence="8">
        <text>L-seryl-[protein] + ATP = O-phospho-L-seryl-[protein] + ADP + H(+)</text>
        <dbReference type="Rhea" id="RHEA:17989"/>
        <dbReference type="Rhea" id="RHEA-COMP:9863"/>
        <dbReference type="Rhea" id="RHEA-COMP:11604"/>
        <dbReference type="ChEBI" id="CHEBI:15378"/>
        <dbReference type="ChEBI" id="CHEBI:29999"/>
        <dbReference type="ChEBI" id="CHEBI:30616"/>
        <dbReference type="ChEBI" id="CHEBI:83421"/>
        <dbReference type="ChEBI" id="CHEBI:456216"/>
        <dbReference type="EC" id="2.7.11.1"/>
    </reaction>
</comment>
<evidence type="ECO:0000313" key="12">
    <source>
        <dbReference type="Proteomes" id="UP001530315"/>
    </source>
</evidence>
<dbReference type="Pfam" id="PF00069">
    <property type="entry name" value="Pkinase"/>
    <property type="match status" value="2"/>
</dbReference>
<gene>
    <name evidence="11" type="ORF">ACHAW5_008891</name>
</gene>
<feature type="domain" description="Protein kinase" evidence="10">
    <location>
        <begin position="424"/>
        <end position="1308"/>
    </location>
</feature>
<feature type="compositionally biased region" description="Acidic residues" evidence="9">
    <location>
        <begin position="177"/>
        <end position="190"/>
    </location>
</feature>
<keyword evidence="2" id="KW-0723">Serine/threonine-protein kinase</keyword>
<feature type="compositionally biased region" description="Acidic residues" evidence="9">
    <location>
        <begin position="391"/>
        <end position="403"/>
    </location>
</feature>
<feature type="compositionally biased region" description="Basic residues" evidence="9">
    <location>
        <begin position="221"/>
        <end position="234"/>
    </location>
</feature>
<feature type="region of interest" description="Disordered" evidence="9">
    <location>
        <begin position="80"/>
        <end position="105"/>
    </location>
</feature>
<keyword evidence="5" id="KW-0418">Kinase</keyword>
<feature type="compositionally biased region" description="Low complexity" evidence="9">
    <location>
        <begin position="268"/>
        <end position="295"/>
    </location>
</feature>
<reference evidence="11 12" key="1">
    <citation type="submission" date="2024-10" db="EMBL/GenBank/DDBJ databases">
        <title>Updated reference genomes for cyclostephanoid diatoms.</title>
        <authorList>
            <person name="Roberts W.R."/>
            <person name="Alverson A.J."/>
        </authorList>
    </citation>
    <scope>NUCLEOTIDE SEQUENCE [LARGE SCALE GENOMIC DNA]</scope>
    <source>
        <strain evidence="11 12">AJA276-08</strain>
    </source>
</reference>
<feature type="compositionally biased region" description="Basic and acidic residues" evidence="9">
    <location>
        <begin position="659"/>
        <end position="672"/>
    </location>
</feature>
<feature type="region of interest" description="Disordered" evidence="9">
    <location>
        <begin position="614"/>
        <end position="695"/>
    </location>
</feature>
<dbReference type="Gene3D" id="3.30.200.20">
    <property type="entry name" value="Phosphorylase Kinase, domain 1"/>
    <property type="match status" value="1"/>
</dbReference>
<dbReference type="EC" id="2.7.11.1" evidence="1"/>
<feature type="compositionally biased region" description="Basic residues" evidence="9">
    <location>
        <begin position="1"/>
        <end position="10"/>
    </location>
</feature>
<feature type="compositionally biased region" description="Basic residues" evidence="9">
    <location>
        <begin position="673"/>
        <end position="690"/>
    </location>
</feature>
<dbReference type="SMART" id="SM00220">
    <property type="entry name" value="S_TKc"/>
    <property type="match status" value="1"/>
</dbReference>
<evidence type="ECO:0000259" key="10">
    <source>
        <dbReference type="PROSITE" id="PS50011"/>
    </source>
</evidence>
<dbReference type="GO" id="GO:0004674">
    <property type="term" value="F:protein serine/threonine kinase activity"/>
    <property type="evidence" value="ECO:0007669"/>
    <property type="project" value="UniProtKB-KW"/>
</dbReference>
<feature type="compositionally biased region" description="Polar residues" evidence="9">
    <location>
        <begin position="28"/>
        <end position="37"/>
    </location>
</feature>
<dbReference type="EMBL" id="JALLAZ020000647">
    <property type="protein sequence ID" value="KAL3790327.1"/>
    <property type="molecule type" value="Genomic_DNA"/>
</dbReference>
<dbReference type="PROSITE" id="PS50011">
    <property type="entry name" value="PROTEIN_KINASE_DOM"/>
    <property type="match status" value="1"/>
</dbReference>
<keyword evidence="6" id="KW-0067">ATP-binding</keyword>
<dbReference type="InterPro" id="IPR000719">
    <property type="entry name" value="Prot_kinase_dom"/>
</dbReference>
<organism evidence="11 12">
    <name type="scientific">Stephanodiscus triporus</name>
    <dbReference type="NCBI Taxonomy" id="2934178"/>
    <lineage>
        <taxon>Eukaryota</taxon>
        <taxon>Sar</taxon>
        <taxon>Stramenopiles</taxon>
        <taxon>Ochrophyta</taxon>
        <taxon>Bacillariophyta</taxon>
        <taxon>Coscinodiscophyceae</taxon>
        <taxon>Thalassiosirophycidae</taxon>
        <taxon>Stephanodiscales</taxon>
        <taxon>Stephanodiscaceae</taxon>
        <taxon>Stephanodiscus</taxon>
    </lineage>
</organism>
<dbReference type="PANTHER" id="PTHR47634">
    <property type="entry name" value="PROTEIN KINASE DOMAIN-CONTAINING PROTEIN-RELATED"/>
    <property type="match status" value="1"/>
</dbReference>
<keyword evidence="4" id="KW-0547">Nucleotide-binding</keyword>
<dbReference type="FunFam" id="1.10.510.10:FF:001654">
    <property type="entry name" value="SRSF protein kinase 3"/>
    <property type="match status" value="1"/>
</dbReference>
<evidence type="ECO:0000256" key="1">
    <source>
        <dbReference type="ARBA" id="ARBA00012513"/>
    </source>
</evidence>
<accession>A0ABD3PRA8</accession>
<comment type="catalytic activity">
    <reaction evidence="7">
        <text>L-threonyl-[protein] + ATP = O-phospho-L-threonyl-[protein] + ADP + H(+)</text>
        <dbReference type="Rhea" id="RHEA:46608"/>
        <dbReference type="Rhea" id="RHEA-COMP:11060"/>
        <dbReference type="Rhea" id="RHEA-COMP:11605"/>
        <dbReference type="ChEBI" id="CHEBI:15378"/>
        <dbReference type="ChEBI" id="CHEBI:30013"/>
        <dbReference type="ChEBI" id="CHEBI:30616"/>
        <dbReference type="ChEBI" id="CHEBI:61977"/>
        <dbReference type="ChEBI" id="CHEBI:456216"/>
        <dbReference type="EC" id="2.7.11.1"/>
    </reaction>
</comment>
<sequence length="1315" mass="142267">MSMIFGKKKRDPTSPTSSKQPHVRSTGKKNTVIHNQKSSSNGVGAGGSGGTEDSILSNLSPTSYARQFEALDQVVAAASTTPVKNKRGASLTQSSAIGRGGGQGFSNYEVNDMTAMGVVGGGRESPLVKEIECLKLDDLKYDGTGYSHPHEQLSSNATTSVGKKKKSNKSNKNVLDFDNDSDGVFEDDDGSGTRTPSEKAADAKGGGGGEGGSNKSNWKAGWKKKKKGRKKKFLIGRGGSTSRENACRYGDGGSFGSDCSAGSSDVASTKSRLSNSSSVRKNSLSPSSSGHSALSVAWTDEGGVGGRGRGHDGDGAATLSSSSSSSMGDAYDDASLGTTESEGEDVVISGRGTKAGGGGGVEKNKKGSKKGGVSSSASKKPGSGCGHGSDSAEDYTDDEDEGEDGYKPGGYHPVKIGEVYNQRYVIIKKLGWGHFSTVWMVKDRKLVTTVTKSAIGGSASNQPFFFALKVQKSAEHYTEAAMDEVELLDCIAQERKKCEGMLVSQGPMSRDSDSIRAIDNVDHSRHVATLHDSFFHNGPNGRHMSMVFGMLGCNLLSVIKAFNYRGIPIPAVKRMIKGVCKGLDFLHRRCHIIHTDLKPENILLQFPDQISPPSLFEEDGYEDSNDGDEHADDDDDTVGTEAQTLSQPGGGMTIEELEAELRNPKLLSDERKRLKKRLKKKRQKERRKQVNGHNLEQVLANEDEIDDDDYDCDFDAQSMLSDVDMESYFKLSSGSDGAAKSSLSENGASRSVHPMVDDNKFVSRNFAPPNATSEQIAGIMNDSVVLTSAGRAEVEAHLGACGSLMRRQHRVDGVAEVGFSMRLYGTESELAEQVSKTLDGIGWGAKEDGSGTKVWSCMLSTQKPSVTGANEKQVKAMFCISQMGRKDVSDGVMNAWTNVTRLMDSNVGENKSIQTPSSTSGIRAKALGSLAVAGKALPFAVFTVRFSVLSTMVVLGFLESRLPGVMFFTYRRDEGSPPMDSVLFGPHTQAICRHPLALRLKENGAKLGSGGETTAALASSIFGFDLRLVKNFNAKALNDRGSSSKHFDLSNPNLETVQCWWSARRPIFERVKSFLGLDLKADAKDSQLLSSQHGQTEGFKEGKKKAPTDPQKNYAAKPVSLAATKAAIAKASYQPDLKDMDVLMRSRAVIVDLGNACWTHRHFSEDIQTRQYRAPEVLVGSKYDASADMWSLGCITFELLTGDLLFDPRAGDDYDRDEDHLAMFQELLGKMPKKLALAGKYSKNFFDKKGNLKNIKQLKFWPVDEVLHEKYHFAREDAEEVADFVTPCLDFDPNDRATGLECLRNDWLHEDAEDK</sequence>
<feature type="region of interest" description="Disordered" evidence="9">
    <location>
        <begin position="144"/>
        <end position="412"/>
    </location>
</feature>